<accession>A0AAE1DC93</accession>
<evidence type="ECO:0000256" key="1">
    <source>
        <dbReference type="ARBA" id="ARBA00022679"/>
    </source>
</evidence>
<protein>
    <recommendedName>
        <fullName evidence="6">Sulfotransferase domain-containing protein</fullName>
    </recommendedName>
</protein>
<dbReference type="InterPro" id="IPR027417">
    <property type="entry name" value="P-loop_NTPase"/>
</dbReference>
<evidence type="ECO:0000313" key="5">
    <source>
        <dbReference type="Proteomes" id="UP001283361"/>
    </source>
</evidence>
<dbReference type="Gene3D" id="3.40.50.300">
    <property type="entry name" value="P-loop containing nucleotide triphosphate hydrolases"/>
    <property type="match status" value="1"/>
</dbReference>
<feature type="transmembrane region" description="Helical" evidence="3">
    <location>
        <begin position="74"/>
        <end position="92"/>
    </location>
</feature>
<dbReference type="EMBL" id="JAWDGP010004345">
    <property type="protein sequence ID" value="KAK3765137.1"/>
    <property type="molecule type" value="Genomic_DNA"/>
</dbReference>
<keyword evidence="5" id="KW-1185">Reference proteome</keyword>
<gene>
    <name evidence="4" type="ORF">RRG08_027777</name>
</gene>
<dbReference type="SUPFAM" id="SSF52540">
    <property type="entry name" value="P-loop containing nucleoside triphosphate hydrolases"/>
    <property type="match status" value="1"/>
</dbReference>
<keyword evidence="3" id="KW-1133">Transmembrane helix</keyword>
<dbReference type="InterPro" id="IPR037359">
    <property type="entry name" value="NST/OST"/>
</dbReference>
<name>A0AAE1DC93_9GAST</name>
<proteinExistence type="predicted"/>
<dbReference type="Proteomes" id="UP001283361">
    <property type="component" value="Unassembled WGS sequence"/>
</dbReference>
<evidence type="ECO:0000256" key="3">
    <source>
        <dbReference type="SAM" id="Phobius"/>
    </source>
</evidence>
<dbReference type="PANTHER" id="PTHR10605">
    <property type="entry name" value="HEPARAN SULFATE SULFOTRANSFERASE"/>
    <property type="match status" value="1"/>
</dbReference>
<keyword evidence="2" id="KW-1015">Disulfide bond</keyword>
<keyword evidence="1" id="KW-0808">Transferase</keyword>
<feature type="transmembrane region" description="Helical" evidence="3">
    <location>
        <begin position="12"/>
        <end position="33"/>
    </location>
</feature>
<evidence type="ECO:0000313" key="4">
    <source>
        <dbReference type="EMBL" id="KAK3765137.1"/>
    </source>
</evidence>
<dbReference type="GO" id="GO:0008467">
    <property type="term" value="F:[heparan sulfate]-glucosamine 3-sulfotransferase activity"/>
    <property type="evidence" value="ECO:0007669"/>
    <property type="project" value="TreeGrafter"/>
</dbReference>
<keyword evidence="3" id="KW-0812">Transmembrane</keyword>
<evidence type="ECO:0008006" key="6">
    <source>
        <dbReference type="Google" id="ProtNLM"/>
    </source>
</evidence>
<dbReference type="AlphaFoldDB" id="A0AAE1DC93"/>
<comment type="caution">
    <text evidence="4">The sequence shown here is derived from an EMBL/GenBank/DDBJ whole genome shotgun (WGS) entry which is preliminary data.</text>
</comment>
<dbReference type="PANTHER" id="PTHR10605:SF65">
    <property type="entry name" value="GH20068P"/>
    <property type="match status" value="1"/>
</dbReference>
<keyword evidence="3" id="KW-0472">Membrane</keyword>
<organism evidence="4 5">
    <name type="scientific">Elysia crispata</name>
    <name type="common">lettuce slug</name>
    <dbReference type="NCBI Taxonomy" id="231223"/>
    <lineage>
        <taxon>Eukaryota</taxon>
        <taxon>Metazoa</taxon>
        <taxon>Spiralia</taxon>
        <taxon>Lophotrochozoa</taxon>
        <taxon>Mollusca</taxon>
        <taxon>Gastropoda</taxon>
        <taxon>Heterobranchia</taxon>
        <taxon>Euthyneura</taxon>
        <taxon>Panpulmonata</taxon>
        <taxon>Sacoglossa</taxon>
        <taxon>Placobranchoidea</taxon>
        <taxon>Plakobranchidae</taxon>
        <taxon>Elysia</taxon>
    </lineage>
</organism>
<sequence>MSPAPRLWFPRIIFGHPTAAAAPAVAVVAEMAMSMKDGSFSTSHHHYHYHQGRVLTQHRMLVPRRHRVQRGNQGIITAFAASCVVIVLVTYFETSRMLIPSKVVSRSDLQQLTSGFTKDVPKSEAHPTDNKFPSHLMPHPHRPTAMMVGFSHCSGNLLASALAAHPDIVVNRRTTKFFSGNQSLRWYLSQMPPSLDHHVTVDVGLSYVTNRTHLKRIKAYNETIKIIVIVCNPISRLIANQSEFLRTIGRTKAEALDSKILVQSMRSTLYTEIDGRRKLDAHKLSKIGDYFQFLVDLFLLFPRKNVLVVERNRLYKNPISQWAGIHKFLAVPPYRQHTTFDHGTGELCFNVSSVQRPCIRDPYVDISRIFREGGVPGMQESVRNFYRPLNKRLYMYLEDTFDW</sequence>
<feature type="disulfide bond" evidence="2">
    <location>
        <begin position="348"/>
        <end position="358"/>
    </location>
</feature>
<evidence type="ECO:0000256" key="2">
    <source>
        <dbReference type="PIRSR" id="PIRSR637359-3"/>
    </source>
</evidence>
<reference evidence="4" key="1">
    <citation type="journal article" date="2023" name="G3 (Bethesda)">
        <title>A reference genome for the long-term kleptoplast-retaining sea slug Elysia crispata morphotype clarki.</title>
        <authorList>
            <person name="Eastman K.E."/>
            <person name="Pendleton A.L."/>
            <person name="Shaikh M.A."/>
            <person name="Suttiyut T."/>
            <person name="Ogas R."/>
            <person name="Tomko P."/>
            <person name="Gavelis G."/>
            <person name="Widhalm J.R."/>
            <person name="Wisecaver J.H."/>
        </authorList>
    </citation>
    <scope>NUCLEOTIDE SEQUENCE</scope>
    <source>
        <strain evidence="4">ECLA1</strain>
    </source>
</reference>